<reference evidence="9 10" key="1">
    <citation type="submission" date="2018-08" db="EMBL/GenBank/DDBJ databases">
        <title>Chitinophagaceae sp. K23C18032701, a novel bacterium isolated from forest soil.</title>
        <authorList>
            <person name="Wang C."/>
        </authorList>
    </citation>
    <scope>NUCLEOTIDE SEQUENCE [LARGE SCALE GENOMIC DNA]</scope>
    <source>
        <strain evidence="9 10">K23C18032701</strain>
    </source>
</reference>
<dbReference type="Gene3D" id="2.40.170.20">
    <property type="entry name" value="TonB-dependent receptor, beta-barrel domain"/>
    <property type="match status" value="1"/>
</dbReference>
<keyword evidence="2 7" id="KW-0813">Transport</keyword>
<dbReference type="InterPro" id="IPR012910">
    <property type="entry name" value="Plug_dom"/>
</dbReference>
<evidence type="ECO:0000256" key="5">
    <source>
        <dbReference type="ARBA" id="ARBA00023136"/>
    </source>
</evidence>
<sequence length="1095" mass="120495">MRVNLPSESVPVFTRRMKVQLIYLLLFLFGALATLPAAAQKQVYTGKVTNGQTDSIMPGVSVSIKGTSTGTVTGTDGTFKIEARTGQTILISYVGFTAQEITATRDTHFDVRLQAEQRSLNDVVVVGYGSQKKANLTGAVATVDVAKTFDSKPLNDPTKALQGIVPGLTIQYGNGGLTTGATINIRGLGSLNGTSRPLILVDNVQTDDLSVINPSDIESISVLKDASSASIYGARAAFGVVLIKTKTGKKNQKSTITYTNNFSWNTPTILPDFANPADELKALNDAGVRAGTSSPETFGMNMLKLRDGVINWQKNYAKTNTGKEMILGQDWDMVDGHAYFYKTWDPKKEMLNKYTPSQLHTISFQGGNDKIGYYLSGGYSNDGGIIKMNSDNVKKYNITAGVNAAVTDWLDVRVKTMFRNYNYEYPYQYQTYWYYFWRWGAYFPYGTYQGHYFRVNSAYLDAASKSSLNDNYNRVDLGATVKIAKGLTFNADYTIGRDNPLRHDAGGPVYAWDFWSAATGPMLPLNNIASASQDVVTYTNGRLLVNTFNGYATYQTHYKDHNFKLVAGINAEKDENINFLAARKGLLDPSQGELGLAYGDQTAAPSGSSVPLGWSTNGHGKLAYAGYFGRLNYDYKGKYLLELNGRYDGSSSLSPTNRWAFFPSGSAGWRVTEEKFAQSFKSVVSDLKLRGSYGSIGNQDLGGQYFLPTMTAGQANWMNGSSYAQYIGQPSAVAQSLLWEKVQTLDFGMDARFLKNHVGVTFDWYQRDTKGMLQATSVPSTFGTSGPRINAGNLRTSGYEIAVDANYTVGRDIQLYGTLSFTDYKTKITKYDNPNFNIGQNYVGKTYGEIWGFETDRYFTAADFDASGKPVAGVADQTNLKSGNFNFGAGDVKYKDLNGDGKIDGGKSTLNDHGDLKVIGNTEPRYIYSARLGGSWNNFDLDVFIQGVGKRSWWGTGQTILPLYQSIDILYANQMDYWTPTHTDARYPNPFPGNGTGTVGGISAGGNNFYPQSKYLLNLAYCRLKNVTFGYTLPRKLLSKYNIQKLRFYVSGENLAEISNVGAPIDPEITTGETSGIGRTWPFMRSYSFGLQLTF</sequence>
<evidence type="ECO:0000256" key="7">
    <source>
        <dbReference type="PROSITE-ProRule" id="PRU01360"/>
    </source>
</evidence>
<gene>
    <name evidence="9" type="ORF">DXN05_16710</name>
</gene>
<dbReference type="InterPro" id="IPR036942">
    <property type="entry name" value="Beta-barrel_TonB_sf"/>
</dbReference>
<evidence type="ECO:0000256" key="3">
    <source>
        <dbReference type="ARBA" id="ARBA00022452"/>
    </source>
</evidence>
<keyword evidence="4 7" id="KW-0812">Transmembrane</keyword>
<dbReference type="InterPro" id="IPR023997">
    <property type="entry name" value="TonB-dep_OMP_SusC/RagA_CS"/>
</dbReference>
<dbReference type="SUPFAM" id="SSF49464">
    <property type="entry name" value="Carboxypeptidase regulatory domain-like"/>
    <property type="match status" value="1"/>
</dbReference>
<dbReference type="Gene3D" id="2.170.130.10">
    <property type="entry name" value="TonB-dependent receptor, plug domain"/>
    <property type="match status" value="1"/>
</dbReference>
<keyword evidence="3 7" id="KW-1134">Transmembrane beta strand</keyword>
<dbReference type="Proteomes" id="UP000261284">
    <property type="component" value="Unassembled WGS sequence"/>
</dbReference>
<evidence type="ECO:0000313" key="9">
    <source>
        <dbReference type="EMBL" id="RFM27106.1"/>
    </source>
</evidence>
<dbReference type="AlphaFoldDB" id="A0A3E1NGL6"/>
<evidence type="ECO:0000256" key="2">
    <source>
        <dbReference type="ARBA" id="ARBA00022448"/>
    </source>
</evidence>
<protein>
    <submittedName>
        <fullName evidence="9">TonB-dependent receptor</fullName>
    </submittedName>
</protein>
<dbReference type="InterPro" id="IPR037066">
    <property type="entry name" value="Plug_dom_sf"/>
</dbReference>
<feature type="domain" description="TonB-dependent receptor plug" evidence="8">
    <location>
        <begin position="135"/>
        <end position="240"/>
    </location>
</feature>
<evidence type="ECO:0000256" key="4">
    <source>
        <dbReference type="ARBA" id="ARBA00022692"/>
    </source>
</evidence>
<dbReference type="InterPro" id="IPR008969">
    <property type="entry name" value="CarboxyPept-like_regulatory"/>
</dbReference>
<dbReference type="Pfam" id="PF07715">
    <property type="entry name" value="Plug"/>
    <property type="match status" value="1"/>
</dbReference>
<dbReference type="NCBIfam" id="TIGR04057">
    <property type="entry name" value="SusC_RagA_signa"/>
    <property type="match status" value="1"/>
</dbReference>
<comment type="caution">
    <text evidence="9">The sequence shown here is derived from an EMBL/GenBank/DDBJ whole genome shotgun (WGS) entry which is preliminary data.</text>
</comment>
<comment type="subcellular location">
    <subcellularLocation>
        <location evidence="1 7">Cell outer membrane</location>
        <topology evidence="1 7">Multi-pass membrane protein</topology>
    </subcellularLocation>
</comment>
<dbReference type="SUPFAM" id="SSF56935">
    <property type="entry name" value="Porins"/>
    <property type="match status" value="1"/>
</dbReference>
<keyword evidence="9" id="KW-0675">Receptor</keyword>
<evidence type="ECO:0000259" key="8">
    <source>
        <dbReference type="Pfam" id="PF07715"/>
    </source>
</evidence>
<dbReference type="GO" id="GO:0009279">
    <property type="term" value="C:cell outer membrane"/>
    <property type="evidence" value="ECO:0007669"/>
    <property type="project" value="UniProtKB-SubCell"/>
</dbReference>
<keyword evidence="5 7" id="KW-0472">Membrane</keyword>
<name>A0A3E1NGL6_9BACT</name>
<dbReference type="Pfam" id="PF13715">
    <property type="entry name" value="CarbopepD_reg_2"/>
    <property type="match status" value="1"/>
</dbReference>
<evidence type="ECO:0000313" key="10">
    <source>
        <dbReference type="Proteomes" id="UP000261284"/>
    </source>
</evidence>
<keyword evidence="6 7" id="KW-0998">Cell outer membrane</keyword>
<evidence type="ECO:0000256" key="1">
    <source>
        <dbReference type="ARBA" id="ARBA00004571"/>
    </source>
</evidence>
<organism evidence="9 10">
    <name type="scientific">Deminuibacter soli</name>
    <dbReference type="NCBI Taxonomy" id="2291815"/>
    <lineage>
        <taxon>Bacteria</taxon>
        <taxon>Pseudomonadati</taxon>
        <taxon>Bacteroidota</taxon>
        <taxon>Chitinophagia</taxon>
        <taxon>Chitinophagales</taxon>
        <taxon>Chitinophagaceae</taxon>
        <taxon>Deminuibacter</taxon>
    </lineage>
</organism>
<dbReference type="InterPro" id="IPR039426">
    <property type="entry name" value="TonB-dep_rcpt-like"/>
</dbReference>
<dbReference type="Gene3D" id="2.60.40.1120">
    <property type="entry name" value="Carboxypeptidase-like, regulatory domain"/>
    <property type="match status" value="1"/>
</dbReference>
<proteinExistence type="inferred from homology"/>
<dbReference type="InterPro" id="IPR023996">
    <property type="entry name" value="TonB-dep_OMP_SusC/RagA"/>
</dbReference>
<comment type="similarity">
    <text evidence="7">Belongs to the TonB-dependent receptor family.</text>
</comment>
<evidence type="ECO:0000256" key="6">
    <source>
        <dbReference type="ARBA" id="ARBA00023237"/>
    </source>
</evidence>
<dbReference type="NCBIfam" id="TIGR04056">
    <property type="entry name" value="OMP_RagA_SusC"/>
    <property type="match status" value="1"/>
</dbReference>
<accession>A0A3E1NGL6</accession>
<keyword evidence="10" id="KW-1185">Reference proteome</keyword>
<dbReference type="EMBL" id="QTJU01000006">
    <property type="protein sequence ID" value="RFM27106.1"/>
    <property type="molecule type" value="Genomic_DNA"/>
</dbReference>
<dbReference type="PROSITE" id="PS52016">
    <property type="entry name" value="TONB_DEPENDENT_REC_3"/>
    <property type="match status" value="1"/>
</dbReference>